<accession>A0ABT9IJP8</accession>
<dbReference type="RefSeq" id="WP_305994852.1">
    <property type="nucleotide sequence ID" value="NZ_JAVALS010000001.1"/>
</dbReference>
<dbReference type="Proteomes" id="UP001232725">
    <property type="component" value="Unassembled WGS sequence"/>
</dbReference>
<name>A0ABT9IJP8_9MICC</name>
<dbReference type="EMBL" id="JAVALS010000001">
    <property type="protein sequence ID" value="MDP5225813.1"/>
    <property type="molecule type" value="Genomic_DNA"/>
</dbReference>
<evidence type="ECO:0000313" key="4">
    <source>
        <dbReference type="Proteomes" id="UP001232725"/>
    </source>
</evidence>
<gene>
    <name evidence="3" type="ORF">Q9R02_01410</name>
</gene>
<organism evidence="3 4">
    <name type="scientific">Arthrobacter horti</name>
    <dbReference type="NCBI Taxonomy" id="3068273"/>
    <lineage>
        <taxon>Bacteria</taxon>
        <taxon>Bacillati</taxon>
        <taxon>Actinomycetota</taxon>
        <taxon>Actinomycetes</taxon>
        <taxon>Micrococcales</taxon>
        <taxon>Micrococcaceae</taxon>
        <taxon>Arthrobacter</taxon>
    </lineage>
</organism>
<keyword evidence="2" id="KW-0812">Transmembrane</keyword>
<keyword evidence="2" id="KW-1133">Transmembrane helix</keyword>
<feature type="compositionally biased region" description="Acidic residues" evidence="1">
    <location>
        <begin position="111"/>
        <end position="126"/>
    </location>
</feature>
<keyword evidence="4" id="KW-1185">Reference proteome</keyword>
<dbReference type="Pfam" id="PF11298">
    <property type="entry name" value="DUF3099"/>
    <property type="match status" value="1"/>
</dbReference>
<reference evidence="3 4" key="1">
    <citation type="submission" date="2023-08" db="EMBL/GenBank/DDBJ databases">
        <title>Arthrobacter horti sp. nov., isolated from forest soil.</title>
        <authorList>
            <person name="Park M."/>
        </authorList>
    </citation>
    <scope>NUCLEOTIDE SEQUENCE [LARGE SCALE GENOMIC DNA]</scope>
    <source>
        <strain evidence="3 4">YJM1</strain>
    </source>
</reference>
<comment type="caution">
    <text evidence="3">The sequence shown here is derived from an EMBL/GenBank/DDBJ whole genome shotgun (WGS) entry which is preliminary data.</text>
</comment>
<dbReference type="InterPro" id="IPR021449">
    <property type="entry name" value="DUF3099"/>
</dbReference>
<protein>
    <submittedName>
        <fullName evidence="3">DUF3099 domain-containing protein</fullName>
    </submittedName>
</protein>
<evidence type="ECO:0000256" key="1">
    <source>
        <dbReference type="SAM" id="MobiDB-lite"/>
    </source>
</evidence>
<sequence>METVTKPKGAGRQNKPGRDAEVVSITDAGAPHSDEIRSRMIKYATAMGIRMACLGLLFVLDGWFKLIAVAGAVFLPWIAVVIANGGDMAEAPSENLIGVPLQGELPAEAGEASDDGEGTGVDDSDDGVIQGEILSERDRRDGGDTA</sequence>
<keyword evidence="2" id="KW-0472">Membrane</keyword>
<proteinExistence type="predicted"/>
<evidence type="ECO:0000256" key="2">
    <source>
        <dbReference type="SAM" id="Phobius"/>
    </source>
</evidence>
<evidence type="ECO:0000313" key="3">
    <source>
        <dbReference type="EMBL" id="MDP5225813.1"/>
    </source>
</evidence>
<feature type="region of interest" description="Disordered" evidence="1">
    <location>
        <begin position="99"/>
        <end position="146"/>
    </location>
</feature>
<feature type="transmembrane region" description="Helical" evidence="2">
    <location>
        <begin position="66"/>
        <end position="83"/>
    </location>
</feature>
<feature type="compositionally biased region" description="Basic and acidic residues" evidence="1">
    <location>
        <begin position="134"/>
        <end position="146"/>
    </location>
</feature>